<dbReference type="InterPro" id="IPR027417">
    <property type="entry name" value="P-loop_NTPase"/>
</dbReference>
<dbReference type="PANTHER" id="PTHR34301:SF8">
    <property type="entry name" value="ATPASE DOMAIN-CONTAINING PROTEIN"/>
    <property type="match status" value="1"/>
</dbReference>
<evidence type="ECO:0000313" key="2">
    <source>
        <dbReference type="EMBL" id="MBA7721804.1"/>
    </source>
</evidence>
<dbReference type="AlphaFoldDB" id="A0A826UQ95"/>
<dbReference type="GO" id="GO:0006260">
    <property type="term" value="P:DNA replication"/>
    <property type="evidence" value="ECO:0007669"/>
    <property type="project" value="InterPro"/>
</dbReference>
<dbReference type="GO" id="GO:0005524">
    <property type="term" value="F:ATP binding"/>
    <property type="evidence" value="ECO:0007669"/>
    <property type="project" value="InterPro"/>
</dbReference>
<dbReference type="Gene3D" id="3.40.50.300">
    <property type="entry name" value="P-loop containing nucleotide triphosphate hydrolases"/>
    <property type="match status" value="1"/>
</dbReference>
<accession>A0A826UQ95</accession>
<dbReference type="EMBL" id="JABXPW010000011">
    <property type="protein sequence ID" value="MBA7721804.1"/>
    <property type="molecule type" value="Genomic_DNA"/>
</dbReference>
<name>A0A826UQ95_ECOLX</name>
<sequence length="401" mass="45339">MYVNIFAEYAQEFAKKDDVNKYYTPSTPISNPEYLKGRDTEVRSILDNLTVPGRHCMIYGDRGIGKSSLANATVIGGRQYNVLLGEYFNVKCDTNTKFKDIVSECAIFISQNPEKYKEEKVIKAGLSAKFFSFFTGNVGYEEKITIERDEITPRKAAATIGIIQGVLVIDEFDVLEDDIKKAVAEFIKQLSDFNSKLKVLLVGISKDGKSLTAGHESVNRCLHEVCLGGVDEKHLLEIISLGEKGLGLRFDDEIKNQIVDISNGFPYFTHLLCKEAAEAAIVDSSKVINSEIFHKSIEKSVENAEGRLRREYEDAVRSSKTDVYKKILYSASKFKNEEFGVKEWINQIYQDTGERYNNQSMSNYTGRLIKKDFGATIKRLGRGVYKFTDPRMPSFIRLANM</sequence>
<evidence type="ECO:0000259" key="1">
    <source>
        <dbReference type="Pfam" id="PF20703"/>
    </source>
</evidence>
<feature type="domain" description="Novel STAND NTPase 1" evidence="1">
    <location>
        <begin position="34"/>
        <end position="260"/>
    </location>
</feature>
<dbReference type="PANTHER" id="PTHR34301">
    <property type="entry name" value="DNA-BINDING PROTEIN-RELATED"/>
    <property type="match status" value="1"/>
</dbReference>
<protein>
    <submittedName>
        <fullName evidence="2">Orc1/cdc6 family replication initiation protein</fullName>
    </submittedName>
</protein>
<organism evidence="2 3">
    <name type="scientific">Escherichia coli</name>
    <dbReference type="NCBI Taxonomy" id="562"/>
    <lineage>
        <taxon>Bacteria</taxon>
        <taxon>Pseudomonadati</taxon>
        <taxon>Pseudomonadota</taxon>
        <taxon>Gammaproteobacteria</taxon>
        <taxon>Enterobacterales</taxon>
        <taxon>Enterobacteriaceae</taxon>
        <taxon>Escherichia</taxon>
    </lineage>
</organism>
<dbReference type="GO" id="GO:0003677">
    <property type="term" value="F:DNA binding"/>
    <property type="evidence" value="ECO:0007669"/>
    <property type="project" value="InterPro"/>
</dbReference>
<dbReference type="InterPro" id="IPR018525">
    <property type="entry name" value="MCM_CS"/>
</dbReference>
<gene>
    <name evidence="2" type="ORF">HV209_25240</name>
</gene>
<dbReference type="InterPro" id="IPR049052">
    <property type="entry name" value="nSTAND1"/>
</dbReference>
<proteinExistence type="predicted"/>
<dbReference type="SUPFAM" id="SSF52540">
    <property type="entry name" value="P-loop containing nucleoside triphosphate hydrolases"/>
    <property type="match status" value="1"/>
</dbReference>
<dbReference type="Proteomes" id="UP000622722">
    <property type="component" value="Unassembled WGS sequence"/>
</dbReference>
<comment type="caution">
    <text evidence="2">The sequence shown here is derived from an EMBL/GenBank/DDBJ whole genome shotgun (WGS) entry which is preliminary data.</text>
</comment>
<dbReference type="Pfam" id="PF20703">
    <property type="entry name" value="nSTAND1"/>
    <property type="match status" value="1"/>
</dbReference>
<dbReference type="RefSeq" id="WP_069903440.1">
    <property type="nucleotide sequence ID" value="NZ_JABCMZ010000004.1"/>
</dbReference>
<dbReference type="PROSITE" id="PS00847">
    <property type="entry name" value="MCM_1"/>
    <property type="match status" value="1"/>
</dbReference>
<reference evidence="2" key="1">
    <citation type="submission" date="2020-06" db="EMBL/GenBank/DDBJ databases">
        <title>REHAB project genomes.</title>
        <authorList>
            <person name="Shaw L.P."/>
        </authorList>
    </citation>
    <scope>NUCLEOTIDE SEQUENCE</scope>
    <source>
        <strain evidence="2">RHBSTW-00474</strain>
    </source>
</reference>
<evidence type="ECO:0000313" key="3">
    <source>
        <dbReference type="Proteomes" id="UP000622722"/>
    </source>
</evidence>